<dbReference type="Proteomes" id="UP000242875">
    <property type="component" value="Unassembled WGS sequence"/>
</dbReference>
<dbReference type="EMBL" id="MVBO01000032">
    <property type="protein sequence ID" value="OZJ04685.1"/>
    <property type="molecule type" value="Genomic_DNA"/>
</dbReference>
<dbReference type="SUPFAM" id="SSF47616">
    <property type="entry name" value="GST C-terminal domain-like"/>
    <property type="match status" value="1"/>
</dbReference>
<evidence type="ECO:0000259" key="1">
    <source>
        <dbReference type="PROSITE" id="PS50405"/>
    </source>
</evidence>
<protein>
    <recommendedName>
        <fullName evidence="1">GST C-terminal domain-containing protein</fullName>
    </recommendedName>
</protein>
<dbReference type="AlphaFoldDB" id="A0A261Y240"/>
<organism evidence="2 3">
    <name type="scientific">Bifiguratus adelaidae</name>
    <dbReference type="NCBI Taxonomy" id="1938954"/>
    <lineage>
        <taxon>Eukaryota</taxon>
        <taxon>Fungi</taxon>
        <taxon>Fungi incertae sedis</taxon>
        <taxon>Mucoromycota</taxon>
        <taxon>Mucoromycotina</taxon>
        <taxon>Endogonomycetes</taxon>
        <taxon>Endogonales</taxon>
        <taxon>Endogonales incertae sedis</taxon>
        <taxon>Bifiguratus</taxon>
    </lineage>
</organism>
<dbReference type="InterPro" id="IPR004046">
    <property type="entry name" value="GST_C"/>
</dbReference>
<feature type="domain" description="GST C-terminal" evidence="1">
    <location>
        <begin position="1"/>
        <end position="103"/>
    </location>
</feature>
<accession>A0A261Y240</accession>
<evidence type="ECO:0000313" key="3">
    <source>
        <dbReference type="Proteomes" id="UP000242875"/>
    </source>
</evidence>
<name>A0A261Y240_9FUNG</name>
<proteinExistence type="predicted"/>
<gene>
    <name evidence="2" type="ORF">BZG36_02540</name>
</gene>
<sequence length="103" mass="11776">MFDKWQKILTPDQFEKELNNVVYNEIKPVIDKHEQALAKNGTGFYVGDKMTLADIHATISVPLLNHKGILMSKETHPHLFALHDKLSANETFQAEAKRYPPMS</sequence>
<keyword evidence="3" id="KW-1185">Reference proteome</keyword>
<dbReference type="OrthoDB" id="414243at2759"/>
<dbReference type="InterPro" id="IPR036282">
    <property type="entry name" value="Glutathione-S-Trfase_C_sf"/>
</dbReference>
<dbReference type="Gene3D" id="1.20.1050.10">
    <property type="match status" value="1"/>
</dbReference>
<reference evidence="2 3" key="1">
    <citation type="journal article" date="2017" name="Mycologia">
        <title>Bifiguratus adelaidae, gen. et sp. nov., a new member of Mucoromycotina in endophytic and soil-dwelling habitats.</title>
        <authorList>
            <person name="Torres-Cruz T.J."/>
            <person name="Billingsley Tobias T.L."/>
            <person name="Almatruk M."/>
            <person name="Hesse C."/>
            <person name="Kuske C.R."/>
            <person name="Desiro A."/>
            <person name="Benucci G.M."/>
            <person name="Bonito G."/>
            <person name="Stajich J.E."/>
            <person name="Dunlap C."/>
            <person name="Arnold A.E."/>
            <person name="Porras-Alfaro A."/>
        </authorList>
    </citation>
    <scope>NUCLEOTIDE SEQUENCE [LARGE SCALE GENOMIC DNA]</scope>
    <source>
        <strain evidence="2 3">AZ0501</strain>
    </source>
</reference>
<dbReference type="InterPro" id="IPR010987">
    <property type="entry name" value="Glutathione-S-Trfase_C-like"/>
</dbReference>
<dbReference type="Pfam" id="PF14497">
    <property type="entry name" value="GST_C_3"/>
    <property type="match status" value="1"/>
</dbReference>
<evidence type="ECO:0000313" key="2">
    <source>
        <dbReference type="EMBL" id="OZJ04685.1"/>
    </source>
</evidence>
<dbReference type="PROSITE" id="PS50405">
    <property type="entry name" value="GST_CTER"/>
    <property type="match status" value="1"/>
</dbReference>
<comment type="caution">
    <text evidence="2">The sequence shown here is derived from an EMBL/GenBank/DDBJ whole genome shotgun (WGS) entry which is preliminary data.</text>
</comment>